<dbReference type="Proteomes" id="UP000659654">
    <property type="component" value="Unassembled WGS sequence"/>
</dbReference>
<comment type="caution">
    <text evidence="10">Lacks conserved residue(s) required for the propagation of feature annotation.</text>
</comment>
<evidence type="ECO:0000256" key="5">
    <source>
        <dbReference type="ARBA" id="ARBA00022989"/>
    </source>
</evidence>
<keyword evidence="15" id="KW-1185">Reference proteome</keyword>
<keyword evidence="2 10" id="KW-0813">Transport</keyword>
<evidence type="ECO:0000256" key="4">
    <source>
        <dbReference type="ARBA" id="ARBA00022737"/>
    </source>
</evidence>
<evidence type="ECO:0000256" key="6">
    <source>
        <dbReference type="ARBA" id="ARBA00023065"/>
    </source>
</evidence>
<dbReference type="InterPro" id="IPR050970">
    <property type="entry name" value="Cl_channel_volt-gated"/>
</dbReference>
<comment type="similarity">
    <text evidence="10">Belongs to the chloride channel (TC 2.A.49) family.</text>
</comment>
<dbReference type="OrthoDB" id="4564at2759"/>
<keyword evidence="4" id="KW-0677">Repeat</keyword>
<proteinExistence type="inferred from homology"/>
<evidence type="ECO:0000313" key="13">
    <source>
        <dbReference type="EMBL" id="CAD5227587.1"/>
    </source>
</evidence>
<dbReference type="Proteomes" id="UP000095284">
    <property type="component" value="Unplaced"/>
</dbReference>
<evidence type="ECO:0000256" key="9">
    <source>
        <dbReference type="PROSITE-ProRule" id="PRU00703"/>
    </source>
</evidence>
<feature type="transmembrane region" description="Helical" evidence="10">
    <location>
        <begin position="294"/>
        <end position="315"/>
    </location>
</feature>
<dbReference type="InterPro" id="IPR046342">
    <property type="entry name" value="CBS_dom_sf"/>
</dbReference>
<dbReference type="InterPro" id="IPR000644">
    <property type="entry name" value="CBS_dom"/>
</dbReference>
<evidence type="ECO:0000256" key="2">
    <source>
        <dbReference type="ARBA" id="ARBA00022448"/>
    </source>
</evidence>
<dbReference type="Proteomes" id="UP000582659">
    <property type="component" value="Unassembled WGS sequence"/>
</dbReference>
<dbReference type="PROSITE" id="PS51371">
    <property type="entry name" value="CBS"/>
    <property type="match status" value="1"/>
</dbReference>
<dbReference type="InterPro" id="IPR001807">
    <property type="entry name" value="ClC"/>
</dbReference>
<name>A0A1I7S5C8_BURXY</name>
<feature type="transmembrane region" description="Helical" evidence="10">
    <location>
        <begin position="101"/>
        <end position="126"/>
    </location>
</feature>
<dbReference type="Gene3D" id="3.10.580.10">
    <property type="entry name" value="CBS-domain"/>
    <property type="match status" value="2"/>
</dbReference>
<feature type="compositionally biased region" description="Low complexity" evidence="11">
    <location>
        <begin position="960"/>
        <end position="973"/>
    </location>
</feature>
<reference evidence="16" key="1">
    <citation type="submission" date="2016-11" db="UniProtKB">
        <authorList>
            <consortium name="WormBaseParasite"/>
        </authorList>
    </citation>
    <scope>IDENTIFICATION</scope>
</reference>
<feature type="transmembrane region" description="Helical" evidence="10">
    <location>
        <begin position="468"/>
        <end position="493"/>
    </location>
</feature>
<feature type="transmembrane region" description="Helical" evidence="10">
    <location>
        <begin position="405"/>
        <end position="424"/>
    </location>
</feature>
<feature type="transmembrane region" description="Helical" evidence="10">
    <location>
        <begin position="500"/>
        <end position="516"/>
    </location>
</feature>
<feature type="transmembrane region" description="Helical" evidence="10">
    <location>
        <begin position="60"/>
        <end position="81"/>
    </location>
</feature>
<dbReference type="SUPFAM" id="SSF81340">
    <property type="entry name" value="Clc chloride channel"/>
    <property type="match status" value="1"/>
</dbReference>
<feature type="region of interest" description="Disordered" evidence="11">
    <location>
        <begin position="903"/>
        <end position="973"/>
    </location>
</feature>
<evidence type="ECO:0000259" key="12">
    <source>
        <dbReference type="PROSITE" id="PS51371"/>
    </source>
</evidence>
<evidence type="ECO:0000313" key="15">
    <source>
        <dbReference type="Proteomes" id="UP000659654"/>
    </source>
</evidence>
<reference evidence="13" key="2">
    <citation type="submission" date="2020-09" db="EMBL/GenBank/DDBJ databases">
        <authorList>
            <person name="Kikuchi T."/>
        </authorList>
    </citation>
    <scope>NUCLEOTIDE SEQUENCE</scope>
    <source>
        <strain evidence="13">Ka4C1</strain>
    </source>
</reference>
<comment type="subcellular location">
    <subcellularLocation>
        <location evidence="1 10">Membrane</location>
        <topology evidence="1 10">Multi-pass membrane protein</topology>
    </subcellularLocation>
</comment>
<keyword evidence="7 10" id="KW-0472">Membrane</keyword>
<dbReference type="FunFam" id="1.10.3080.10:FF:000022">
    <property type="entry name" value="Chloride channel protein"/>
    <property type="match status" value="1"/>
</dbReference>
<dbReference type="PRINTS" id="PR00762">
    <property type="entry name" value="CLCHANNEL"/>
</dbReference>
<keyword evidence="9" id="KW-0129">CBS domain</keyword>
<dbReference type="GO" id="GO:0005886">
    <property type="term" value="C:plasma membrane"/>
    <property type="evidence" value="ECO:0007669"/>
    <property type="project" value="TreeGrafter"/>
</dbReference>
<dbReference type="eggNOG" id="KOG0476">
    <property type="taxonomic scope" value="Eukaryota"/>
</dbReference>
<evidence type="ECO:0000256" key="10">
    <source>
        <dbReference type="RuleBase" id="RU361221"/>
    </source>
</evidence>
<dbReference type="Pfam" id="PF00654">
    <property type="entry name" value="Voltage_CLC"/>
    <property type="match status" value="1"/>
</dbReference>
<dbReference type="GO" id="GO:0005247">
    <property type="term" value="F:voltage-gated chloride channel activity"/>
    <property type="evidence" value="ECO:0007669"/>
    <property type="project" value="TreeGrafter"/>
</dbReference>
<organism evidence="14 16">
    <name type="scientific">Bursaphelenchus xylophilus</name>
    <name type="common">Pinewood nematode worm</name>
    <name type="synonym">Aphelenchoides xylophilus</name>
    <dbReference type="NCBI Taxonomy" id="6326"/>
    <lineage>
        <taxon>Eukaryota</taxon>
        <taxon>Metazoa</taxon>
        <taxon>Ecdysozoa</taxon>
        <taxon>Nematoda</taxon>
        <taxon>Chromadorea</taxon>
        <taxon>Rhabditida</taxon>
        <taxon>Tylenchina</taxon>
        <taxon>Tylenchomorpha</taxon>
        <taxon>Aphelenchoidea</taxon>
        <taxon>Aphelenchoididae</taxon>
        <taxon>Bursaphelenchus</taxon>
    </lineage>
</organism>
<accession>A0A1I7S5C8</accession>
<feature type="transmembrane region" description="Helical" evidence="10">
    <location>
        <begin position="214"/>
        <end position="237"/>
    </location>
</feature>
<evidence type="ECO:0000256" key="7">
    <source>
        <dbReference type="ARBA" id="ARBA00023136"/>
    </source>
</evidence>
<sequence length="973" mass="109297">MQLRRKIEKIVQKKFYGSDSNGKLDESFYRTYSDSFYSSDKKERWKELICSILNWIFNDWVVVILLGCGMAFCSIALDAIVDLLSSNHISLMKQLFIYDGLLPHFLSVVCWAAYMVILVTCSALFAHYVAPQAIGSGIPEMKTILRGVVLKEYLTFRTFISKFVGLTLALASGLPIGKEGPFVHIASIVANILSRLVQTIDPIYANESRHTEMLAAGCAVGVACVFSAPVGGVLFSIEVTSSYFAIRNYWRGFLAAACAASVFRLTKVLLRPEEKLVAVFQTYFPQEAFVSEELLIFAFMGVICGVFSAIFIMLHRNLVLFLRNNKWMIRVFQKHWLTYTILVSFVIALLTYPRWYGAYMGGFVGFSKAPHYLFFNCTWTATNESAHFCNDLLLDWLGGHYERDVFDAMIIFLAGCYFLTILSLTLPIPCGVFGPSFIIGAAFGRLMGELTSVMYPDGFRSLGRHINPGAYAVVGAAAFSGGVTHTISVAVIAFELTGQIVLILPVMIASLISNAICSNLQPSFYDSVILVKHLPYLPDIPSSSRYHGILARQFMTSIERVWYLCKDTTYKDIQHVLMSENKMKVFPVVESKDNKVLIGSCSRSKLMKALDAKVGPMARKAEAAKQIAESINDINRRFRPVEKQRNSIVFDKDTKDLLQEKHVEFDLADTSSMDYYYDECPKTLTRRPSRFVVTPAMQQTSTEEKLDKAVEKLEKKRLENLLPPGVGELFRTITLASSFQKQRKTSGYDLHGKERHEWEQEQLNTKIDWKEIGVDPAPFQLVDDTSLLKVHFLFSLLGLTRSYVTHEGRLVGIISLRDIGAAIEKIQTGQLTPTTVSIYEEIDEPDEAERRNLFQKIRHSVSGTLWPQMASQTKSVHDNLSPPLVVVDGKCGWGEAPKKLSMISEVSSRKSSETARPKMLSSGSDPCLSSEPNRIWEEKKTRARAKSVGWESATGWKRGSMSSFSGSEYSNHR</sequence>
<dbReference type="AlphaFoldDB" id="A0A1I7S5C8"/>
<feature type="domain" description="CBS" evidence="12">
    <location>
        <begin position="555"/>
        <end position="617"/>
    </location>
</feature>
<keyword evidence="6 10" id="KW-0406">Ion transport</keyword>
<feature type="compositionally biased region" description="Basic and acidic residues" evidence="11">
    <location>
        <begin position="907"/>
        <end position="916"/>
    </location>
</feature>
<dbReference type="EMBL" id="CAJFDI010000004">
    <property type="protein sequence ID" value="CAD5227587.1"/>
    <property type="molecule type" value="Genomic_DNA"/>
</dbReference>
<protein>
    <recommendedName>
        <fullName evidence="10">Chloride channel protein</fullName>
    </recommendedName>
</protein>
<keyword evidence="8 10" id="KW-0868">Chloride</keyword>
<dbReference type="EMBL" id="CAJFCV020000004">
    <property type="protein sequence ID" value="CAG9117933.1"/>
    <property type="molecule type" value="Genomic_DNA"/>
</dbReference>
<dbReference type="InterPro" id="IPR014743">
    <property type="entry name" value="Cl-channel_core"/>
</dbReference>
<evidence type="ECO:0000313" key="14">
    <source>
        <dbReference type="Proteomes" id="UP000095284"/>
    </source>
</evidence>
<dbReference type="PANTHER" id="PTHR45720:SF10">
    <property type="entry name" value="CHLORIDE CHANNEL PROTEIN 2"/>
    <property type="match status" value="1"/>
</dbReference>
<dbReference type="CDD" id="cd03683">
    <property type="entry name" value="ClC_1_like"/>
    <property type="match status" value="1"/>
</dbReference>
<evidence type="ECO:0000256" key="3">
    <source>
        <dbReference type="ARBA" id="ARBA00022692"/>
    </source>
</evidence>
<evidence type="ECO:0000256" key="8">
    <source>
        <dbReference type="ARBA" id="ARBA00023214"/>
    </source>
</evidence>
<keyword evidence="5 10" id="KW-1133">Transmembrane helix</keyword>
<dbReference type="PANTHER" id="PTHR45720">
    <property type="entry name" value="CHLORIDE CHANNEL PROTEIN 2"/>
    <property type="match status" value="1"/>
</dbReference>
<dbReference type="SMR" id="A0A1I7S5C8"/>
<evidence type="ECO:0000313" key="16">
    <source>
        <dbReference type="WBParaSite" id="BXY_0821300.1"/>
    </source>
</evidence>
<dbReference type="WBParaSite" id="BXY_0821300.1">
    <property type="protein sequence ID" value="BXY_0821300.1"/>
    <property type="gene ID" value="BXY_0821300"/>
</dbReference>
<feature type="transmembrane region" description="Helical" evidence="10">
    <location>
        <begin position="336"/>
        <end position="355"/>
    </location>
</feature>
<feature type="transmembrane region" description="Helical" evidence="10">
    <location>
        <begin position="431"/>
        <end position="448"/>
    </location>
</feature>
<gene>
    <name evidence="13" type="ORF">BXYJ_LOCUS10024</name>
</gene>
<evidence type="ECO:0000256" key="11">
    <source>
        <dbReference type="SAM" id="MobiDB-lite"/>
    </source>
</evidence>
<evidence type="ECO:0000256" key="1">
    <source>
        <dbReference type="ARBA" id="ARBA00004141"/>
    </source>
</evidence>
<dbReference type="SUPFAM" id="SSF54631">
    <property type="entry name" value="CBS-domain pair"/>
    <property type="match status" value="1"/>
</dbReference>
<keyword evidence="3 10" id="KW-0812">Transmembrane</keyword>
<dbReference type="Gene3D" id="1.10.3080.10">
    <property type="entry name" value="Clc chloride channel"/>
    <property type="match status" value="1"/>
</dbReference>